<organism evidence="2 3">
    <name type="scientific">Anisodus tanguticus</name>
    <dbReference type="NCBI Taxonomy" id="243964"/>
    <lineage>
        <taxon>Eukaryota</taxon>
        <taxon>Viridiplantae</taxon>
        <taxon>Streptophyta</taxon>
        <taxon>Embryophyta</taxon>
        <taxon>Tracheophyta</taxon>
        <taxon>Spermatophyta</taxon>
        <taxon>Magnoliopsida</taxon>
        <taxon>eudicotyledons</taxon>
        <taxon>Gunneridae</taxon>
        <taxon>Pentapetalae</taxon>
        <taxon>asterids</taxon>
        <taxon>lamiids</taxon>
        <taxon>Solanales</taxon>
        <taxon>Solanaceae</taxon>
        <taxon>Solanoideae</taxon>
        <taxon>Hyoscyameae</taxon>
        <taxon>Anisodus</taxon>
    </lineage>
</organism>
<dbReference type="AlphaFoldDB" id="A0AAE1S923"/>
<dbReference type="EMBL" id="JAVYJV010000008">
    <property type="protein sequence ID" value="KAK4364656.1"/>
    <property type="molecule type" value="Genomic_DNA"/>
</dbReference>
<gene>
    <name evidence="2" type="ORF">RND71_016014</name>
</gene>
<feature type="coiled-coil region" evidence="1">
    <location>
        <begin position="62"/>
        <end position="89"/>
    </location>
</feature>
<name>A0AAE1S923_9SOLA</name>
<proteinExistence type="predicted"/>
<comment type="caution">
    <text evidence="2">The sequence shown here is derived from an EMBL/GenBank/DDBJ whole genome shotgun (WGS) entry which is preliminary data.</text>
</comment>
<evidence type="ECO:0000256" key="1">
    <source>
        <dbReference type="SAM" id="Coils"/>
    </source>
</evidence>
<dbReference type="Proteomes" id="UP001291623">
    <property type="component" value="Unassembled WGS sequence"/>
</dbReference>
<reference evidence="2" key="1">
    <citation type="submission" date="2023-12" db="EMBL/GenBank/DDBJ databases">
        <title>Genome assembly of Anisodus tanguticus.</title>
        <authorList>
            <person name="Wang Y.-J."/>
        </authorList>
    </citation>
    <scope>NUCLEOTIDE SEQUENCE</scope>
    <source>
        <strain evidence="2">KB-2021</strain>
        <tissue evidence="2">Leaf</tissue>
    </source>
</reference>
<evidence type="ECO:0000313" key="3">
    <source>
        <dbReference type="Proteomes" id="UP001291623"/>
    </source>
</evidence>
<sequence>MTGGSSTNELQKKEARLEALVGMTDNTDDLVDLLTQIHNGRQELNNLRDMVAAQLTEFRTTQDAAMAQAEALQKENEDLKTEVLILKKAVANVPRGGKGIELTLLR</sequence>
<protein>
    <submittedName>
        <fullName evidence="2">Uncharacterized protein</fullName>
    </submittedName>
</protein>
<keyword evidence="1" id="KW-0175">Coiled coil</keyword>
<accession>A0AAE1S923</accession>
<keyword evidence="3" id="KW-1185">Reference proteome</keyword>
<evidence type="ECO:0000313" key="2">
    <source>
        <dbReference type="EMBL" id="KAK4364656.1"/>
    </source>
</evidence>